<feature type="region of interest" description="Disordered" evidence="1">
    <location>
        <begin position="796"/>
        <end position="830"/>
    </location>
</feature>
<dbReference type="PROSITE" id="PS50994">
    <property type="entry name" value="INTEGRASE"/>
    <property type="match status" value="1"/>
</dbReference>
<proteinExistence type="predicted"/>
<sequence length="2016" mass="221942">MASSRCCRPWTRLSSTTREWRYFYGGARRPDQSLLAYCADHREALREVQKHGIKIPPEVDGYILLRRSGLTNEQKQLIQSQVGADMSASKVEEHMYFLLGSSSGVWRRATGHAHAAEDELGEETWEDEPNYADYAYYEDEAWEADEPTVEEADGDAEQALYEDEPTEEDENLEEAYATYLDARKRLAEVKASRGYYPVVALVPGSEPSSSQLPLSYSNAASKGKGRSAVFALRTVRPLGIAMSFTCQRSLPVRVPNRSCISFECAVSPRVAGDSPPVCVPDRVLHSSVTCLTGAAFAVDSSGPPPLFAQQDGGASAMLGGHRPVMEAIEHLISRGVPESRFEFSRVDKTFRFGGDASGHASWAVHLPVVISRVPGRLQTFIVEGDTPILIGRPAKALQVKTDFERDLCSVLGAEFSAATLGERGEFLLRLDDGLDEDTLLQPLAFDLMTDEIATEMSATAAPSFNTLSEYLADTGRPGPEVAHTVVSNTGAKTGPPQTPILEPKLGVCPGAPDHALGQSVAVDTDFCLPIPAKLFKSLEIAARQAANAENSVIEQALWTSPSTPMVFWELYSGDAGLSQAMEQLGFQVRTFDLPEWDFTKARHRSRLLDLYESERPHVVWLAPPYHKWSPLQELTSRDAGQQELLDIERCRHHASHLRLSRRLFRLQLAAGLVAVIEHPLKSRAWTTPAFSTLGGYQVVIDQCAFGACLPDDKGRLQPIRKPTRLQVTTLALQEAFAPCHCPGHRFHLPVVGFSPRFGSRAAGDYLHAMCCHIAVILQHALLGAVSVSPVGTTSDTAFVQGDGTGPDGDDLGSVPEPAESAAPAAPRHHNSGVLQRLLEERPAEAKRIAARLHKNLGHPSAEQLVHQLRARGASQALVEAAQAHVCPVCAQLAAPAQAPKSALRSASRLNERLLADTMWVTLPCGKTVPVLSMMDAATRYLVARPLHTESSEQFLRALERGWIKLFGAPAALQVDAHPSWCSASVRDWATEHSIELMISPGEAHSRLAQVERRHQVLRRAIDVFLASAPGDGDLDALRQALDFVVPQLNRTVSVQGFSPTQWVLGYQPELPGFLLDERVNPSHLDPSESFRHGLELRALASKALTEADTDERLRRALLRQTRHSKAVFRVGQRVFYYRDGSGVGPRIRWKGRAMVVMIEPDSRTGRQSVVWITHGAQLRRAAPEHLRTDMLDVPLSSESPGQALDSLRGRGTTTYLDLNRVNRRSRDDIVSDDEAEEYELSEPSVQDEAMQPQLSMPPSVAEPGGEPDPVQDQLHPTFASPAAGLETFQQRRARVDRQETISYQPPAAELHPAFTPPRAPETFQEHRARIDRQETISHRVPFYGPTRPVTARTTPYAPDRASASEAAFACDVLPESGVRLPCGWTYNAEGYLSLGAIADQWELSGRHLVRRHFVARSSLFSPSSPGDCPVPVQMLVKGRTTFRGNHRHDDRWRSRSVAEPTGRSDDDQVLWTGRTVFKIQPRFVEEARAAFVAASGGHTTHAAPVRKDNLSERTMGLSDLLSFQEAKRRELSSFFQNSVWEFDTESSAPAGRILKAHFILKWGKHPDGSPRAKARLITQGFKDPDALNGLVDRTSPTLTRLARHCMLSLAATLGWDVSTGDITTAFLQGKPYDGQRTLWIRLPADARKMLGLTDAKARLKDTFAFREWHEGERSVEYLGSQIECLPDGSTKYHQAKYLAKLHPITVDKVRAASPEEPVTEKERTKLRALLGGLQWAATQSTPHLQPHTSMLAGQTTKATVATLVAANKALRFVKANSDVGLCYQYLGPFSDLVLVAYSDASFACRADLSSQGGCLVTLCHKDAMQKGTACAYHVLDWRSFRLPRVARSTLSAEGQAAAEAADALYFTSLFLKAFFEPGLDLASPTAARLEHPSALVVDAKALYNLLVKDELQTALGAEKRTAVEVLVTKQKLREAGATPRWVSSERQLADGLTKESATQLLADRLRTHKNRLTDDLSYEAARKKDPERRQASAQEFALSRPLPPVWRDSAFGDRAV</sequence>
<feature type="region of interest" description="Disordered" evidence="1">
    <location>
        <begin position="1227"/>
        <end position="1276"/>
    </location>
</feature>
<evidence type="ECO:0000313" key="3">
    <source>
        <dbReference type="EMBL" id="CAE7928185.1"/>
    </source>
</evidence>
<keyword evidence="4" id="KW-1185">Reference proteome</keyword>
<dbReference type="SUPFAM" id="SSF53098">
    <property type="entry name" value="Ribonuclease H-like"/>
    <property type="match status" value="1"/>
</dbReference>
<dbReference type="Pfam" id="PF00665">
    <property type="entry name" value="rve"/>
    <property type="match status" value="1"/>
</dbReference>
<evidence type="ECO:0000256" key="1">
    <source>
        <dbReference type="SAM" id="MobiDB-lite"/>
    </source>
</evidence>
<dbReference type="GO" id="GO:0015074">
    <property type="term" value="P:DNA integration"/>
    <property type="evidence" value="ECO:0007669"/>
    <property type="project" value="InterPro"/>
</dbReference>
<dbReference type="InterPro" id="IPR001584">
    <property type="entry name" value="Integrase_cat-core"/>
</dbReference>
<protein>
    <submittedName>
        <fullName evidence="3">GIP protein</fullName>
    </submittedName>
</protein>
<dbReference type="Proteomes" id="UP000601435">
    <property type="component" value="Unassembled WGS sequence"/>
</dbReference>
<dbReference type="Gene3D" id="3.30.420.10">
    <property type="entry name" value="Ribonuclease H-like superfamily/Ribonuclease H"/>
    <property type="match status" value="1"/>
</dbReference>
<feature type="region of interest" description="Disordered" evidence="1">
    <location>
        <begin position="1446"/>
        <end position="1465"/>
    </location>
</feature>
<organism evidence="3 4">
    <name type="scientific">Symbiodinium necroappetens</name>
    <dbReference type="NCBI Taxonomy" id="1628268"/>
    <lineage>
        <taxon>Eukaryota</taxon>
        <taxon>Sar</taxon>
        <taxon>Alveolata</taxon>
        <taxon>Dinophyceae</taxon>
        <taxon>Suessiales</taxon>
        <taxon>Symbiodiniaceae</taxon>
        <taxon>Symbiodinium</taxon>
    </lineage>
</organism>
<feature type="domain" description="Integrase catalytic" evidence="2">
    <location>
        <begin position="895"/>
        <end position="1076"/>
    </location>
</feature>
<dbReference type="EMBL" id="CAJNJA010080630">
    <property type="protein sequence ID" value="CAE7928185.1"/>
    <property type="molecule type" value="Genomic_DNA"/>
</dbReference>
<evidence type="ECO:0000259" key="2">
    <source>
        <dbReference type="PROSITE" id="PS50994"/>
    </source>
</evidence>
<dbReference type="InterPro" id="IPR036397">
    <property type="entry name" value="RNaseH_sf"/>
</dbReference>
<name>A0A813BVM8_9DINO</name>
<reference evidence="3" key="1">
    <citation type="submission" date="2021-02" db="EMBL/GenBank/DDBJ databases">
        <authorList>
            <person name="Dougan E. K."/>
            <person name="Rhodes N."/>
            <person name="Thang M."/>
            <person name="Chan C."/>
        </authorList>
    </citation>
    <scope>NUCLEOTIDE SEQUENCE</scope>
</reference>
<dbReference type="OrthoDB" id="10058978at2759"/>
<evidence type="ECO:0000313" key="4">
    <source>
        <dbReference type="Proteomes" id="UP000601435"/>
    </source>
</evidence>
<feature type="compositionally biased region" description="Low complexity" evidence="1">
    <location>
        <begin position="811"/>
        <end position="825"/>
    </location>
</feature>
<dbReference type="GO" id="GO:0003676">
    <property type="term" value="F:nucleic acid binding"/>
    <property type="evidence" value="ECO:0007669"/>
    <property type="project" value="InterPro"/>
</dbReference>
<comment type="caution">
    <text evidence="3">The sequence shown here is derived from an EMBL/GenBank/DDBJ whole genome shotgun (WGS) entry which is preliminary data.</text>
</comment>
<accession>A0A813BVM8</accession>
<gene>
    <name evidence="3" type="primary">GIP</name>
    <name evidence="3" type="ORF">SNEC2469_LOCUS32189</name>
</gene>
<feature type="compositionally biased region" description="Acidic residues" evidence="1">
    <location>
        <begin position="1230"/>
        <end position="1240"/>
    </location>
</feature>
<dbReference type="InterPro" id="IPR012337">
    <property type="entry name" value="RNaseH-like_sf"/>
</dbReference>